<dbReference type="RefSeq" id="WP_086678543.1">
    <property type="nucleotide sequence ID" value="NZ_FNUJ01000001.1"/>
</dbReference>
<feature type="chain" id="PRO_5011473862" description="Secreted protein" evidence="1">
    <location>
        <begin position="25"/>
        <end position="132"/>
    </location>
</feature>
<organism evidence="2 3">
    <name type="scientific">Amycolatopsis pretoriensis</name>
    <dbReference type="NCBI Taxonomy" id="218821"/>
    <lineage>
        <taxon>Bacteria</taxon>
        <taxon>Bacillati</taxon>
        <taxon>Actinomycetota</taxon>
        <taxon>Actinomycetes</taxon>
        <taxon>Pseudonocardiales</taxon>
        <taxon>Pseudonocardiaceae</taxon>
        <taxon>Amycolatopsis</taxon>
    </lineage>
</organism>
<evidence type="ECO:0000313" key="2">
    <source>
        <dbReference type="EMBL" id="SEF20259.1"/>
    </source>
</evidence>
<dbReference type="AlphaFoldDB" id="A0A1H5Q2W5"/>
<dbReference type="OrthoDB" id="3627232at2"/>
<sequence length="132" mass="14150">MKRSWGVLVVVLLALVSLSAPATAATRSDVFCRGAAVGFPGKWGAVSKSCSFTSPPQWRGYLEVTWFVEAGTQQWGCVDGRMASVRSPRPWESLGCGKGTTAKVSWPANTLSLLEIRVKSANVGLAEVTYEI</sequence>
<reference evidence="3" key="1">
    <citation type="submission" date="2016-10" db="EMBL/GenBank/DDBJ databases">
        <authorList>
            <person name="Varghese N."/>
            <person name="Submissions S."/>
        </authorList>
    </citation>
    <scope>NUCLEOTIDE SEQUENCE [LARGE SCALE GENOMIC DNA]</scope>
    <source>
        <strain evidence="3">DSM 44654</strain>
    </source>
</reference>
<protein>
    <recommendedName>
        <fullName evidence="4">Secreted protein</fullName>
    </recommendedName>
</protein>
<evidence type="ECO:0000313" key="3">
    <source>
        <dbReference type="Proteomes" id="UP000198878"/>
    </source>
</evidence>
<dbReference type="Proteomes" id="UP000198878">
    <property type="component" value="Unassembled WGS sequence"/>
</dbReference>
<gene>
    <name evidence="2" type="ORF">SAMN05421837_101292</name>
</gene>
<feature type="signal peptide" evidence="1">
    <location>
        <begin position="1"/>
        <end position="24"/>
    </location>
</feature>
<accession>A0A1H5Q2W5</accession>
<keyword evidence="1" id="KW-0732">Signal</keyword>
<dbReference type="STRING" id="218821.SAMN05421837_101292"/>
<name>A0A1H5Q2W5_9PSEU</name>
<proteinExistence type="predicted"/>
<dbReference type="EMBL" id="FNUJ01000001">
    <property type="protein sequence ID" value="SEF20259.1"/>
    <property type="molecule type" value="Genomic_DNA"/>
</dbReference>
<evidence type="ECO:0008006" key="4">
    <source>
        <dbReference type="Google" id="ProtNLM"/>
    </source>
</evidence>
<keyword evidence="3" id="KW-1185">Reference proteome</keyword>
<evidence type="ECO:0000256" key="1">
    <source>
        <dbReference type="SAM" id="SignalP"/>
    </source>
</evidence>